<organism evidence="2 3">
    <name type="scientific">Neohortaea acidophila</name>
    <dbReference type="NCBI Taxonomy" id="245834"/>
    <lineage>
        <taxon>Eukaryota</taxon>
        <taxon>Fungi</taxon>
        <taxon>Dikarya</taxon>
        <taxon>Ascomycota</taxon>
        <taxon>Pezizomycotina</taxon>
        <taxon>Dothideomycetes</taxon>
        <taxon>Dothideomycetidae</taxon>
        <taxon>Mycosphaerellales</taxon>
        <taxon>Teratosphaeriaceae</taxon>
        <taxon>Neohortaea</taxon>
    </lineage>
</organism>
<name>A0A6A6Q5U6_9PEZI</name>
<dbReference type="OrthoDB" id="5153521at2759"/>
<proteinExistence type="predicted"/>
<dbReference type="RefSeq" id="XP_033594231.1">
    <property type="nucleotide sequence ID" value="XM_033736400.1"/>
</dbReference>
<evidence type="ECO:0000256" key="1">
    <source>
        <dbReference type="SAM" id="MobiDB-lite"/>
    </source>
</evidence>
<reference evidence="2" key="1">
    <citation type="journal article" date="2020" name="Stud. Mycol.">
        <title>101 Dothideomycetes genomes: a test case for predicting lifestyles and emergence of pathogens.</title>
        <authorList>
            <person name="Haridas S."/>
            <person name="Albert R."/>
            <person name="Binder M."/>
            <person name="Bloem J."/>
            <person name="Labutti K."/>
            <person name="Salamov A."/>
            <person name="Andreopoulos B."/>
            <person name="Baker S."/>
            <person name="Barry K."/>
            <person name="Bills G."/>
            <person name="Bluhm B."/>
            <person name="Cannon C."/>
            <person name="Castanera R."/>
            <person name="Culley D."/>
            <person name="Daum C."/>
            <person name="Ezra D."/>
            <person name="Gonzalez J."/>
            <person name="Henrissat B."/>
            <person name="Kuo A."/>
            <person name="Liang C."/>
            <person name="Lipzen A."/>
            <person name="Lutzoni F."/>
            <person name="Magnuson J."/>
            <person name="Mondo S."/>
            <person name="Nolan M."/>
            <person name="Ohm R."/>
            <person name="Pangilinan J."/>
            <person name="Park H.-J."/>
            <person name="Ramirez L."/>
            <person name="Alfaro M."/>
            <person name="Sun H."/>
            <person name="Tritt A."/>
            <person name="Yoshinaga Y."/>
            <person name="Zwiers L.-H."/>
            <person name="Turgeon B."/>
            <person name="Goodwin S."/>
            <person name="Spatafora J."/>
            <person name="Crous P."/>
            <person name="Grigoriev I."/>
        </authorList>
    </citation>
    <scope>NUCLEOTIDE SEQUENCE</scope>
    <source>
        <strain evidence="2">CBS 113389</strain>
    </source>
</reference>
<keyword evidence="3" id="KW-1185">Reference proteome</keyword>
<evidence type="ECO:0000313" key="3">
    <source>
        <dbReference type="Proteomes" id="UP000799767"/>
    </source>
</evidence>
<gene>
    <name evidence="2" type="ORF">BDY17DRAFT_320187</name>
</gene>
<feature type="region of interest" description="Disordered" evidence="1">
    <location>
        <begin position="1"/>
        <end position="115"/>
    </location>
</feature>
<evidence type="ECO:0000313" key="2">
    <source>
        <dbReference type="EMBL" id="KAF2487662.1"/>
    </source>
</evidence>
<dbReference type="AlphaFoldDB" id="A0A6A6Q5U6"/>
<sequence>MASERTFSTSDLRSAAQDSKRSATRKHKWQLGSVQRVGGAPNHPRPSHPSETYFNARRRDAKGAVASLAHGTKIARKHDIRESTANAVSDDSSSNSSSDHDDSHKASSSPPSETEIMYSFDAARGPSRGSEILNVALAKAVEKFEERETAKLVKNEYDVIDSEGESVGLSSTGKRGKGKGKALSVPLVDEDEDYEFV</sequence>
<accession>A0A6A6Q5U6</accession>
<dbReference type="EMBL" id="MU001631">
    <property type="protein sequence ID" value="KAF2487662.1"/>
    <property type="molecule type" value="Genomic_DNA"/>
</dbReference>
<dbReference type="Proteomes" id="UP000799767">
    <property type="component" value="Unassembled WGS sequence"/>
</dbReference>
<feature type="compositionally biased region" description="Polar residues" evidence="1">
    <location>
        <begin position="1"/>
        <end position="12"/>
    </location>
</feature>
<protein>
    <submittedName>
        <fullName evidence="2">Uncharacterized protein</fullName>
    </submittedName>
</protein>
<dbReference type="GeneID" id="54477402"/>